<dbReference type="Proteomes" id="UP001257909">
    <property type="component" value="Unassembled WGS sequence"/>
</dbReference>
<protein>
    <submittedName>
        <fullName evidence="1">Uncharacterized protein</fullName>
    </submittedName>
</protein>
<keyword evidence="2" id="KW-1185">Reference proteome</keyword>
<sequence>MRKASSRGLGFTAIAILVLLMALSAFLTKAEANEATHCSQGQQSVKG</sequence>
<accession>A0ABU1VXM9</accession>
<organism evidence="1 2">
    <name type="scientific">Rheinheimera soli</name>
    <dbReference type="NCBI Taxonomy" id="443616"/>
    <lineage>
        <taxon>Bacteria</taxon>
        <taxon>Pseudomonadati</taxon>
        <taxon>Pseudomonadota</taxon>
        <taxon>Gammaproteobacteria</taxon>
        <taxon>Chromatiales</taxon>
        <taxon>Chromatiaceae</taxon>
        <taxon>Rheinheimera</taxon>
    </lineage>
</organism>
<proteinExistence type="predicted"/>
<dbReference type="EMBL" id="JAVDWR010000002">
    <property type="protein sequence ID" value="MDR7120345.1"/>
    <property type="molecule type" value="Genomic_DNA"/>
</dbReference>
<comment type="caution">
    <text evidence="1">The sequence shown here is derived from an EMBL/GenBank/DDBJ whole genome shotgun (WGS) entry which is preliminary data.</text>
</comment>
<evidence type="ECO:0000313" key="1">
    <source>
        <dbReference type="EMBL" id="MDR7120345.1"/>
    </source>
</evidence>
<name>A0ABU1VXM9_9GAMM</name>
<evidence type="ECO:0000313" key="2">
    <source>
        <dbReference type="Proteomes" id="UP001257909"/>
    </source>
</evidence>
<reference evidence="1 2" key="1">
    <citation type="submission" date="2023-07" db="EMBL/GenBank/DDBJ databases">
        <title>Sorghum-associated microbial communities from plants grown in Nebraska, USA.</title>
        <authorList>
            <person name="Schachtman D."/>
        </authorList>
    </citation>
    <scope>NUCLEOTIDE SEQUENCE [LARGE SCALE GENOMIC DNA]</scope>
    <source>
        <strain evidence="1 2">4138</strain>
    </source>
</reference>
<gene>
    <name evidence="1" type="ORF">J2W69_001274</name>
</gene>